<evidence type="ECO:0000256" key="5">
    <source>
        <dbReference type="ARBA" id="ARBA00022723"/>
    </source>
</evidence>
<reference evidence="10" key="1">
    <citation type="submission" date="2022-01" db="EMBL/GenBank/DDBJ databases">
        <authorList>
            <person name="King R."/>
        </authorList>
    </citation>
    <scope>NUCLEOTIDE SEQUENCE</scope>
</reference>
<evidence type="ECO:0000313" key="11">
    <source>
        <dbReference type="Proteomes" id="UP001153620"/>
    </source>
</evidence>
<dbReference type="EMBL" id="OU895879">
    <property type="protein sequence ID" value="CAG9806651.1"/>
    <property type="molecule type" value="Genomic_DNA"/>
</dbReference>
<dbReference type="InterPro" id="IPR002058">
    <property type="entry name" value="PAP_assoc"/>
</dbReference>
<comment type="similarity">
    <text evidence="2">Belongs to the DNA polymerase type-B-like family.</text>
</comment>
<dbReference type="CDD" id="cd05402">
    <property type="entry name" value="NT_PAP_TUTase"/>
    <property type="match status" value="1"/>
</dbReference>
<dbReference type="InterPro" id="IPR043519">
    <property type="entry name" value="NT_sf"/>
</dbReference>
<protein>
    <recommendedName>
        <fullName evidence="3">polynucleotide adenylyltransferase</fullName>
        <ecNumber evidence="3">2.7.7.19</ecNumber>
    </recommendedName>
</protein>
<name>A0A9N9RZ98_9DIPT</name>
<feature type="region of interest" description="Disordered" evidence="7">
    <location>
        <begin position="1"/>
        <end position="53"/>
    </location>
</feature>
<keyword evidence="6" id="KW-0460">Magnesium</keyword>
<keyword evidence="4" id="KW-0808">Transferase</keyword>
<evidence type="ECO:0000259" key="8">
    <source>
        <dbReference type="Pfam" id="PF03828"/>
    </source>
</evidence>
<proteinExistence type="inferred from homology"/>
<feature type="domain" description="Poly(A) RNA polymerase mitochondrial-like central palm" evidence="9">
    <location>
        <begin position="79"/>
        <end position="210"/>
    </location>
</feature>
<accession>A0A9N9RZ98</accession>
<evidence type="ECO:0000313" key="10">
    <source>
        <dbReference type="EMBL" id="CAG9806651.1"/>
    </source>
</evidence>
<dbReference type="InterPro" id="IPR054708">
    <property type="entry name" value="MTPAP-like_central"/>
</dbReference>
<dbReference type="AlphaFoldDB" id="A0A9N9RZ98"/>
<keyword evidence="5" id="KW-0479">Metal-binding</keyword>
<dbReference type="Pfam" id="PF22600">
    <property type="entry name" value="MTPAP-like_central"/>
    <property type="match status" value="1"/>
</dbReference>
<evidence type="ECO:0000256" key="6">
    <source>
        <dbReference type="ARBA" id="ARBA00022842"/>
    </source>
</evidence>
<dbReference type="Gene3D" id="3.30.460.10">
    <property type="entry name" value="Beta Polymerase, domain 2"/>
    <property type="match status" value="1"/>
</dbReference>
<dbReference type="GO" id="GO:0031499">
    <property type="term" value="C:TRAMP complex"/>
    <property type="evidence" value="ECO:0007669"/>
    <property type="project" value="TreeGrafter"/>
</dbReference>
<dbReference type="GO" id="GO:0003729">
    <property type="term" value="F:mRNA binding"/>
    <property type="evidence" value="ECO:0007669"/>
    <property type="project" value="TreeGrafter"/>
</dbReference>
<dbReference type="FunFam" id="1.10.1410.10:FF:000003">
    <property type="entry name" value="non-canonical poly(A) RNA polymerase PAPD7"/>
    <property type="match status" value="1"/>
</dbReference>
<feature type="region of interest" description="Disordered" evidence="7">
    <location>
        <begin position="402"/>
        <end position="428"/>
    </location>
</feature>
<organism evidence="10 11">
    <name type="scientific">Chironomus riparius</name>
    <dbReference type="NCBI Taxonomy" id="315576"/>
    <lineage>
        <taxon>Eukaryota</taxon>
        <taxon>Metazoa</taxon>
        <taxon>Ecdysozoa</taxon>
        <taxon>Arthropoda</taxon>
        <taxon>Hexapoda</taxon>
        <taxon>Insecta</taxon>
        <taxon>Pterygota</taxon>
        <taxon>Neoptera</taxon>
        <taxon>Endopterygota</taxon>
        <taxon>Diptera</taxon>
        <taxon>Nematocera</taxon>
        <taxon>Chironomoidea</taxon>
        <taxon>Chironomidae</taxon>
        <taxon>Chironominae</taxon>
        <taxon>Chironomus</taxon>
    </lineage>
</organism>
<dbReference type="GO" id="GO:1990817">
    <property type="term" value="F:poly(A) RNA polymerase activity"/>
    <property type="evidence" value="ECO:0007669"/>
    <property type="project" value="UniProtKB-EC"/>
</dbReference>
<evidence type="ECO:0000256" key="2">
    <source>
        <dbReference type="ARBA" id="ARBA00008593"/>
    </source>
</evidence>
<dbReference type="Gene3D" id="1.10.1410.10">
    <property type="match status" value="1"/>
</dbReference>
<dbReference type="EC" id="2.7.7.19" evidence="3"/>
<reference evidence="10" key="2">
    <citation type="submission" date="2022-10" db="EMBL/GenBank/DDBJ databases">
        <authorList>
            <consortium name="ENA_rothamsted_submissions"/>
            <consortium name="culmorum"/>
            <person name="King R."/>
        </authorList>
    </citation>
    <scope>NUCLEOTIDE SEQUENCE</scope>
</reference>
<dbReference type="Proteomes" id="UP001153620">
    <property type="component" value="Chromosome 3"/>
</dbReference>
<dbReference type="SUPFAM" id="SSF81301">
    <property type="entry name" value="Nucleotidyltransferase"/>
    <property type="match status" value="1"/>
</dbReference>
<comment type="cofactor">
    <cofactor evidence="1">
        <name>Mn(2+)</name>
        <dbReference type="ChEBI" id="CHEBI:29035"/>
    </cofactor>
</comment>
<dbReference type="Pfam" id="PF03828">
    <property type="entry name" value="PAP_assoc"/>
    <property type="match status" value="1"/>
</dbReference>
<evidence type="ECO:0000256" key="3">
    <source>
        <dbReference type="ARBA" id="ARBA00012388"/>
    </source>
</evidence>
<evidence type="ECO:0000256" key="1">
    <source>
        <dbReference type="ARBA" id="ARBA00001936"/>
    </source>
</evidence>
<dbReference type="InterPro" id="IPR045862">
    <property type="entry name" value="Trf4-like"/>
</dbReference>
<dbReference type="GO" id="GO:0005730">
    <property type="term" value="C:nucleolus"/>
    <property type="evidence" value="ECO:0007669"/>
    <property type="project" value="TreeGrafter"/>
</dbReference>
<dbReference type="GO" id="GO:0046872">
    <property type="term" value="F:metal ion binding"/>
    <property type="evidence" value="ECO:0007669"/>
    <property type="project" value="UniProtKB-KW"/>
</dbReference>
<sequence>MELHKRLVRLQKAAAEETKPSNPPLNESNTSNNSDKSIPPPRRRGSPSPSYNMFKSLEHHSGCSWRKPNFQYGNGILGLHQEIEQFYAHMLPTPLEHTARLEVISRIESLIVKLFPHASVEVYGSFRTALYLPTSDIDMVVIGDWQNLPLRMIENELIMNLIAEPHAVKVLDKATVPIIKLTDTKTQIKVDISFNMSSGIQTAELIREYKRQYPVLSKLVMVVKQFLLQHDLNEVFTGGISSYSLILMCISFLQLHPRQNFKNVNLGLLLLEFLELYGRKFNYLTTGISIKNGGRYVDKDVLQKQMKADLLYPSILCIEDPLTPGNDVGKASHGALQVREAFEHAYITLCQAVAPNNTQLNDCNKQSILGRIIRISDEVIGFRGWIQAEIVRRLMREKLASRKLKNKSNESRSSSSSDDVSEFNESHD</sequence>
<dbReference type="GO" id="GO:0043634">
    <property type="term" value="P:polyadenylation-dependent ncRNA catabolic process"/>
    <property type="evidence" value="ECO:0007669"/>
    <property type="project" value="TreeGrafter"/>
</dbReference>
<dbReference type="GO" id="GO:0031123">
    <property type="term" value="P:RNA 3'-end processing"/>
    <property type="evidence" value="ECO:0007669"/>
    <property type="project" value="TreeGrafter"/>
</dbReference>
<dbReference type="SUPFAM" id="SSF81631">
    <property type="entry name" value="PAP/OAS1 substrate-binding domain"/>
    <property type="match status" value="1"/>
</dbReference>
<evidence type="ECO:0000256" key="7">
    <source>
        <dbReference type="SAM" id="MobiDB-lite"/>
    </source>
</evidence>
<gene>
    <name evidence="10" type="ORF">CHIRRI_LOCUS9506</name>
</gene>
<dbReference type="PANTHER" id="PTHR23092:SF15">
    <property type="entry name" value="INACTIVE NON-CANONICAL POLY(A) RNA POLYMERASE PROTEIN TRF4-2-RELATED"/>
    <property type="match status" value="1"/>
</dbReference>
<dbReference type="PANTHER" id="PTHR23092">
    <property type="entry name" value="POLY(A) RNA POLYMERASE"/>
    <property type="match status" value="1"/>
</dbReference>
<feature type="domain" description="PAP-associated" evidence="8">
    <location>
        <begin position="265"/>
        <end position="326"/>
    </location>
</feature>
<dbReference type="OrthoDB" id="7785063at2759"/>
<keyword evidence="11" id="KW-1185">Reference proteome</keyword>
<dbReference type="FunFam" id="3.30.460.10:FF:000006">
    <property type="entry name" value="non-canonical poly(A) RNA polymerase PAPD5"/>
    <property type="match status" value="1"/>
</dbReference>
<evidence type="ECO:0000256" key="4">
    <source>
        <dbReference type="ARBA" id="ARBA00022679"/>
    </source>
</evidence>
<evidence type="ECO:0000259" key="9">
    <source>
        <dbReference type="Pfam" id="PF22600"/>
    </source>
</evidence>
<feature type="compositionally biased region" description="Polar residues" evidence="7">
    <location>
        <begin position="24"/>
        <end position="36"/>
    </location>
</feature>